<dbReference type="PANTHER" id="PTHR48079:SF6">
    <property type="entry name" value="NAD(P)-BINDING DOMAIN-CONTAINING PROTEIN-RELATED"/>
    <property type="match status" value="1"/>
</dbReference>
<dbReference type="RefSeq" id="WP_072986582.1">
    <property type="nucleotide sequence ID" value="NZ_FQYU01000001.1"/>
</dbReference>
<gene>
    <name evidence="2" type="ORF">SAMN04488513_10152</name>
</gene>
<dbReference type="GO" id="GO:0004029">
    <property type="term" value="F:aldehyde dehydrogenase (NAD+) activity"/>
    <property type="evidence" value="ECO:0007669"/>
    <property type="project" value="TreeGrafter"/>
</dbReference>
<dbReference type="OrthoDB" id="596910at2"/>
<dbReference type="PANTHER" id="PTHR48079">
    <property type="entry name" value="PROTEIN YEEZ"/>
    <property type="match status" value="1"/>
</dbReference>
<accession>A0A1M6AGP1</accession>
<evidence type="ECO:0000259" key="1">
    <source>
        <dbReference type="Pfam" id="PF01370"/>
    </source>
</evidence>
<dbReference type="Gene3D" id="3.40.50.720">
    <property type="entry name" value="NAD(P)-binding Rossmann-like Domain"/>
    <property type="match status" value="1"/>
</dbReference>
<evidence type="ECO:0000313" key="2">
    <source>
        <dbReference type="EMBL" id="SHI35645.1"/>
    </source>
</evidence>
<sequence>MVLVTGGTGLVGAHLLLKLLKKGCAVRATYRKDSDLQRVKKVFGYYEEDVDTLFDTIEWVEADLNDIAALETAFTGIDRVYHTAALISFDPGDYKRLYKTNTEGTANIANLCIDKKIKKLCYVSTIGAIGNSPQGQKAREENPWTPQDANVYARTKQAAEMEVWRASQEGIDVVMVNPGVIIGPGFWENGSGALFGIAQKQHRFYPPGGTGFVSVGDVVEMMAQLMDSNIKNERYIAVAENWTYREIMTQIAQAMGLKPPSIELRPWQLEIGRWFDYTRNLLFKTGRRITKNSVKSLKHREIYDNSKARDDLDFQFEPLGPVIRFCCEKFSEENP</sequence>
<dbReference type="EMBL" id="FQYU01000001">
    <property type="protein sequence ID" value="SHI35645.1"/>
    <property type="molecule type" value="Genomic_DNA"/>
</dbReference>
<keyword evidence="3" id="KW-1185">Reference proteome</keyword>
<organism evidence="2 3">
    <name type="scientific">Pseudozobellia thermophila</name>
    <dbReference type="NCBI Taxonomy" id="192903"/>
    <lineage>
        <taxon>Bacteria</taxon>
        <taxon>Pseudomonadati</taxon>
        <taxon>Bacteroidota</taxon>
        <taxon>Flavobacteriia</taxon>
        <taxon>Flavobacteriales</taxon>
        <taxon>Flavobacteriaceae</taxon>
        <taxon>Pseudozobellia</taxon>
    </lineage>
</organism>
<dbReference type="InterPro" id="IPR001509">
    <property type="entry name" value="Epimerase_deHydtase"/>
</dbReference>
<dbReference type="Proteomes" id="UP000184543">
    <property type="component" value="Unassembled WGS sequence"/>
</dbReference>
<dbReference type="GO" id="GO:0005737">
    <property type="term" value="C:cytoplasm"/>
    <property type="evidence" value="ECO:0007669"/>
    <property type="project" value="TreeGrafter"/>
</dbReference>
<dbReference type="STRING" id="192903.SAMN04488513_10152"/>
<reference evidence="3" key="1">
    <citation type="submission" date="2016-11" db="EMBL/GenBank/DDBJ databases">
        <authorList>
            <person name="Varghese N."/>
            <person name="Submissions S."/>
        </authorList>
    </citation>
    <scope>NUCLEOTIDE SEQUENCE [LARGE SCALE GENOMIC DNA]</scope>
    <source>
        <strain evidence="3">DSM 19858</strain>
    </source>
</reference>
<dbReference type="InterPro" id="IPR036291">
    <property type="entry name" value="NAD(P)-bd_dom_sf"/>
</dbReference>
<name>A0A1M6AGP1_9FLAO</name>
<dbReference type="AlphaFoldDB" id="A0A1M6AGP1"/>
<evidence type="ECO:0000313" key="3">
    <source>
        <dbReference type="Proteomes" id="UP000184543"/>
    </source>
</evidence>
<dbReference type="Pfam" id="PF01370">
    <property type="entry name" value="Epimerase"/>
    <property type="match status" value="1"/>
</dbReference>
<dbReference type="InterPro" id="IPR051783">
    <property type="entry name" value="NAD(P)-dependent_oxidoreduct"/>
</dbReference>
<proteinExistence type="predicted"/>
<protein>
    <submittedName>
        <fullName evidence="2">Nucleoside-diphosphate-sugar epimerase</fullName>
    </submittedName>
</protein>
<dbReference type="SUPFAM" id="SSF51735">
    <property type="entry name" value="NAD(P)-binding Rossmann-fold domains"/>
    <property type="match status" value="1"/>
</dbReference>
<feature type="domain" description="NAD-dependent epimerase/dehydratase" evidence="1">
    <location>
        <begin position="2"/>
        <end position="232"/>
    </location>
</feature>